<dbReference type="EMBL" id="CP021056">
    <property type="protein sequence ID" value="QXE22082.1"/>
    <property type="molecule type" value="Genomic_DNA"/>
</dbReference>
<dbReference type="SUPFAM" id="SSF52172">
    <property type="entry name" value="CheY-like"/>
    <property type="match status" value="1"/>
</dbReference>
<dbReference type="InterPro" id="IPR003661">
    <property type="entry name" value="HisK_dim/P_dom"/>
</dbReference>
<sequence>MNPLLANLVSANCFEYLIFNQDYQILEASSGVHEFVDNSESINLGDDIRLPFPELVGIEEILVEILQGEQKNFNLKGVKRCLDEDSPLYMDLYIIKNVQVDSSHHTTSEFIMIVVNSTERMVMEQSMMQSINNANFLLRNLTASKQYIDQIVTSMADGLLVTTLSGKIKKINLTTTKILEYSEEELLGQNIEEIIRDIHQLTLDNVAGEGNFSQTIKEIEISCTTKSGKNIPLAISCSVVQTEIEHFQGYVYILRDMTERKQAELAKQEFLAMISHEIRTPIASVTGMASLLLNTKLTAEQRNFTNTIYLSGEALHKIINDILDFSKSEAGKLELEAEPFELRRCINEAIMLVAPKAQEKGLSLNFLDNSAIPTIIIGDIVRLRQILVNLLANAIKFTDHGSVEVSFTGSKIANYNHHPEGIKPHTYELQFAVKDTGIGIDKNHFDRLFKVFSQVNSSITRQYGGTGLGLAICKQLCELMGGRIWAESEPGLGSTFHFTIVVDVVSETREHTIHKTSESSGEIAVSHISHHVQIDTTLAQKHPLKILLVEDNLINQKMIQIMLQRMGYNAEIANNGLEALAALRRQLYDVVFMDLQMPKMDGLTAVKQICEEWTPDKRPWIIALTANALPEERDRCLQLGMNDYLVKPIRIAELMETIKRCHPIVCDRS</sequence>
<dbReference type="CDD" id="cd17546">
    <property type="entry name" value="REC_hyHK_CKI1_RcsC-like"/>
    <property type="match status" value="1"/>
</dbReference>
<dbReference type="GO" id="GO:0000155">
    <property type="term" value="F:phosphorelay sensor kinase activity"/>
    <property type="evidence" value="ECO:0007669"/>
    <property type="project" value="InterPro"/>
</dbReference>
<dbReference type="KEGG" id="rsin:B6N60_00762"/>
<dbReference type="Gene3D" id="3.30.565.10">
    <property type="entry name" value="Histidine kinase-like ATPase, C-terminal domain"/>
    <property type="match status" value="1"/>
</dbReference>
<dbReference type="PROSITE" id="PS50112">
    <property type="entry name" value="PAS"/>
    <property type="match status" value="1"/>
</dbReference>
<dbReference type="CDD" id="cd16922">
    <property type="entry name" value="HATPase_EvgS-ArcB-TorS-like"/>
    <property type="match status" value="1"/>
</dbReference>
<evidence type="ECO:0000256" key="3">
    <source>
        <dbReference type="ARBA" id="ARBA00012438"/>
    </source>
</evidence>
<dbReference type="InterPro" id="IPR001789">
    <property type="entry name" value="Sig_transdc_resp-reg_receiver"/>
</dbReference>
<dbReference type="PRINTS" id="PR00344">
    <property type="entry name" value="BCTRLSENSOR"/>
</dbReference>
<dbReference type="SMART" id="SM00387">
    <property type="entry name" value="HATPase_c"/>
    <property type="match status" value="1"/>
</dbReference>
<dbReference type="PROSITE" id="PS50109">
    <property type="entry name" value="HIS_KIN"/>
    <property type="match status" value="1"/>
</dbReference>
<evidence type="ECO:0000256" key="5">
    <source>
        <dbReference type="ARBA" id="ARBA00022777"/>
    </source>
</evidence>
<dbReference type="InterPro" id="IPR000700">
    <property type="entry name" value="PAS-assoc_C"/>
</dbReference>
<dbReference type="Gene3D" id="3.30.450.20">
    <property type="entry name" value="PAS domain"/>
    <property type="match status" value="1"/>
</dbReference>
<gene>
    <name evidence="13" type="ORF">B6N60_00762</name>
</gene>
<name>A0A975T5Z3_9NOST</name>
<reference evidence="13" key="1">
    <citation type="submission" date="2017-04" db="EMBL/GenBank/DDBJ databases">
        <title>Genome deletions in a multicellular cyanobacterial endosymbiont for morphological adaptation in marine diatoms.</title>
        <authorList>
            <person name="Wang Y."/>
            <person name="Gao H."/>
            <person name="Li R."/>
            <person name="Xu X."/>
        </authorList>
    </citation>
    <scope>NUCLEOTIDE SEQUENCE</scope>
    <source>
        <strain evidence="13">FACHB 800</strain>
    </source>
</reference>
<evidence type="ECO:0000256" key="2">
    <source>
        <dbReference type="ARBA" id="ARBA00006402"/>
    </source>
</evidence>
<dbReference type="Gene3D" id="3.40.50.2300">
    <property type="match status" value="1"/>
</dbReference>
<feature type="domain" description="PAC" evidence="12">
    <location>
        <begin position="217"/>
        <end position="269"/>
    </location>
</feature>
<evidence type="ECO:0000259" key="9">
    <source>
        <dbReference type="PROSITE" id="PS50109"/>
    </source>
</evidence>
<keyword evidence="6" id="KW-0902">Two-component regulatory system</keyword>
<evidence type="ECO:0000259" key="10">
    <source>
        <dbReference type="PROSITE" id="PS50110"/>
    </source>
</evidence>
<keyword evidence="14" id="KW-1185">Reference proteome</keyword>
<organism evidence="13 14">
    <name type="scientific">Richelia sinica FACHB-800</name>
    <dbReference type="NCBI Taxonomy" id="1357546"/>
    <lineage>
        <taxon>Bacteria</taxon>
        <taxon>Bacillati</taxon>
        <taxon>Cyanobacteriota</taxon>
        <taxon>Cyanophyceae</taxon>
        <taxon>Nostocales</taxon>
        <taxon>Nostocaceae</taxon>
        <taxon>Richelia</taxon>
    </lineage>
</organism>
<dbReference type="PANTHER" id="PTHR45339:SF1">
    <property type="entry name" value="HYBRID SIGNAL TRANSDUCTION HISTIDINE KINASE J"/>
    <property type="match status" value="1"/>
</dbReference>
<keyword evidence="5 13" id="KW-0418">Kinase</keyword>
<keyword evidence="4 8" id="KW-0597">Phosphoprotein</keyword>
<evidence type="ECO:0000256" key="6">
    <source>
        <dbReference type="ARBA" id="ARBA00023012"/>
    </source>
</evidence>
<comment type="similarity">
    <text evidence="2">In the N-terminal section; belongs to the phytochrome family.</text>
</comment>
<dbReference type="AlphaFoldDB" id="A0A975T5Z3"/>
<evidence type="ECO:0000256" key="8">
    <source>
        <dbReference type="PROSITE-ProRule" id="PRU00169"/>
    </source>
</evidence>
<dbReference type="InterPro" id="IPR003594">
    <property type="entry name" value="HATPase_dom"/>
</dbReference>
<dbReference type="InterPro" id="IPR011006">
    <property type="entry name" value="CheY-like_superfamily"/>
</dbReference>
<protein>
    <recommendedName>
        <fullName evidence="7">Circadian input-output histidine kinase CikA</fullName>
        <ecNumber evidence="3">2.7.13.3</ecNumber>
    </recommendedName>
</protein>
<dbReference type="InterPro" id="IPR004358">
    <property type="entry name" value="Sig_transdc_His_kin-like_C"/>
</dbReference>
<dbReference type="SMART" id="SM00388">
    <property type="entry name" value="HisKA"/>
    <property type="match status" value="1"/>
</dbReference>
<dbReference type="CDD" id="cd00082">
    <property type="entry name" value="HisKA"/>
    <property type="match status" value="1"/>
</dbReference>
<dbReference type="InterPro" id="IPR005467">
    <property type="entry name" value="His_kinase_dom"/>
</dbReference>
<proteinExistence type="inferred from homology"/>
<feature type="domain" description="PAS" evidence="11">
    <location>
        <begin position="144"/>
        <end position="195"/>
    </location>
</feature>
<dbReference type="SUPFAM" id="SSF47384">
    <property type="entry name" value="Homodimeric domain of signal transducing histidine kinase"/>
    <property type="match status" value="1"/>
</dbReference>
<dbReference type="NCBIfam" id="TIGR00229">
    <property type="entry name" value="sensory_box"/>
    <property type="match status" value="1"/>
</dbReference>
<evidence type="ECO:0000259" key="12">
    <source>
        <dbReference type="PROSITE" id="PS50113"/>
    </source>
</evidence>
<dbReference type="PANTHER" id="PTHR45339">
    <property type="entry name" value="HYBRID SIGNAL TRANSDUCTION HISTIDINE KINASE J"/>
    <property type="match status" value="1"/>
</dbReference>
<evidence type="ECO:0000256" key="4">
    <source>
        <dbReference type="ARBA" id="ARBA00022553"/>
    </source>
</evidence>
<dbReference type="PROSITE" id="PS50110">
    <property type="entry name" value="RESPONSE_REGULATORY"/>
    <property type="match status" value="1"/>
</dbReference>
<dbReference type="SUPFAM" id="SSF55785">
    <property type="entry name" value="PYP-like sensor domain (PAS domain)"/>
    <property type="match status" value="1"/>
</dbReference>
<feature type="domain" description="Histidine kinase" evidence="9">
    <location>
        <begin position="273"/>
        <end position="504"/>
    </location>
</feature>
<dbReference type="PROSITE" id="PS50113">
    <property type="entry name" value="PAC"/>
    <property type="match status" value="1"/>
</dbReference>
<dbReference type="SMART" id="SM00091">
    <property type="entry name" value="PAS"/>
    <property type="match status" value="1"/>
</dbReference>
<dbReference type="RefSeq" id="WP_190601218.1">
    <property type="nucleotide sequence ID" value="NZ_CP021056.1"/>
</dbReference>
<feature type="modified residue" description="4-aspartylphosphate" evidence="8">
    <location>
        <position position="594"/>
    </location>
</feature>
<evidence type="ECO:0000259" key="11">
    <source>
        <dbReference type="PROSITE" id="PS50112"/>
    </source>
</evidence>
<dbReference type="CDD" id="cd00130">
    <property type="entry name" value="PAS"/>
    <property type="match status" value="1"/>
</dbReference>
<dbReference type="Pfam" id="PF00072">
    <property type="entry name" value="Response_reg"/>
    <property type="match status" value="1"/>
</dbReference>
<dbReference type="Pfam" id="PF00512">
    <property type="entry name" value="HisKA"/>
    <property type="match status" value="1"/>
</dbReference>
<dbReference type="EC" id="2.7.13.3" evidence="3"/>
<keyword evidence="5 13" id="KW-0808">Transferase</keyword>
<evidence type="ECO:0000313" key="14">
    <source>
        <dbReference type="Proteomes" id="UP000683511"/>
    </source>
</evidence>
<accession>A0A975T5Z3</accession>
<evidence type="ECO:0000256" key="7">
    <source>
        <dbReference type="ARBA" id="ARBA00074306"/>
    </source>
</evidence>
<dbReference type="Pfam" id="PF13426">
    <property type="entry name" value="PAS_9"/>
    <property type="match status" value="1"/>
</dbReference>
<dbReference type="InterPro" id="IPR036890">
    <property type="entry name" value="HATPase_C_sf"/>
</dbReference>
<dbReference type="FunFam" id="3.30.565.10:FF:000010">
    <property type="entry name" value="Sensor histidine kinase RcsC"/>
    <property type="match status" value="1"/>
</dbReference>
<dbReference type="SMART" id="SM00448">
    <property type="entry name" value="REC"/>
    <property type="match status" value="1"/>
</dbReference>
<dbReference type="SUPFAM" id="SSF55874">
    <property type="entry name" value="ATPase domain of HSP90 chaperone/DNA topoisomerase II/histidine kinase"/>
    <property type="match status" value="1"/>
</dbReference>
<dbReference type="InterPro" id="IPR000014">
    <property type="entry name" value="PAS"/>
</dbReference>
<dbReference type="Pfam" id="PF02518">
    <property type="entry name" value="HATPase_c"/>
    <property type="match status" value="1"/>
</dbReference>
<dbReference type="InterPro" id="IPR035965">
    <property type="entry name" value="PAS-like_dom_sf"/>
</dbReference>
<dbReference type="Gene3D" id="1.10.287.130">
    <property type="match status" value="1"/>
</dbReference>
<evidence type="ECO:0000313" key="13">
    <source>
        <dbReference type="EMBL" id="QXE22082.1"/>
    </source>
</evidence>
<dbReference type="Proteomes" id="UP000683511">
    <property type="component" value="Chromosome"/>
</dbReference>
<feature type="domain" description="Response regulatory" evidence="10">
    <location>
        <begin position="545"/>
        <end position="662"/>
    </location>
</feature>
<evidence type="ECO:0000256" key="1">
    <source>
        <dbReference type="ARBA" id="ARBA00000085"/>
    </source>
</evidence>
<dbReference type="InterPro" id="IPR036097">
    <property type="entry name" value="HisK_dim/P_sf"/>
</dbReference>
<comment type="catalytic activity">
    <reaction evidence="1">
        <text>ATP + protein L-histidine = ADP + protein N-phospho-L-histidine.</text>
        <dbReference type="EC" id="2.7.13.3"/>
    </reaction>
</comment>